<evidence type="ECO:0000256" key="2">
    <source>
        <dbReference type="ARBA" id="ARBA00022679"/>
    </source>
</evidence>
<dbReference type="SUPFAM" id="SSF51161">
    <property type="entry name" value="Trimeric LpxA-like enzymes"/>
    <property type="match status" value="1"/>
</dbReference>
<dbReference type="CDD" id="cd03349">
    <property type="entry name" value="LbH_XAT"/>
    <property type="match status" value="1"/>
</dbReference>
<keyword evidence="3" id="KW-0677">Repeat</keyword>
<dbReference type="Gene3D" id="2.160.10.10">
    <property type="entry name" value="Hexapeptide repeat proteins"/>
    <property type="match status" value="1"/>
</dbReference>
<dbReference type="RefSeq" id="WP_257768958.1">
    <property type="nucleotide sequence ID" value="NZ_CP102480.1"/>
</dbReference>
<dbReference type="AlphaFoldDB" id="A0A9J7AUK7"/>
<dbReference type="InterPro" id="IPR017694">
    <property type="entry name" value="Phosphonate_tfrase_rpt"/>
</dbReference>
<dbReference type="PANTHER" id="PTHR43300:SF11">
    <property type="entry name" value="ACETYLTRANSFERASE RV3034C-RELATED"/>
    <property type="match status" value="1"/>
</dbReference>
<comment type="similarity">
    <text evidence="1">Belongs to the transferase hexapeptide repeat family.</text>
</comment>
<gene>
    <name evidence="5" type="ORF">NUH88_21770</name>
</gene>
<evidence type="ECO:0000256" key="4">
    <source>
        <dbReference type="ARBA" id="ARBA00023315"/>
    </source>
</evidence>
<dbReference type="KEGG" id="naci:NUH88_21770"/>
<dbReference type="NCBIfam" id="TIGR03308">
    <property type="entry name" value="phn_thr-fam"/>
    <property type="match status" value="1"/>
</dbReference>
<evidence type="ECO:0000256" key="1">
    <source>
        <dbReference type="ARBA" id="ARBA00007274"/>
    </source>
</evidence>
<dbReference type="PANTHER" id="PTHR43300">
    <property type="entry name" value="ACETYLTRANSFERASE"/>
    <property type="match status" value="1"/>
</dbReference>
<evidence type="ECO:0000313" key="6">
    <source>
        <dbReference type="Proteomes" id="UP001060336"/>
    </source>
</evidence>
<reference evidence="5" key="1">
    <citation type="submission" date="2022-08" db="EMBL/GenBank/DDBJ databases">
        <title>Nisaea acidiphila sp. nov., isolated from a marine algal debris and emended description of the genus Nisaea Urios et al. 2008.</title>
        <authorList>
            <person name="Kwon K."/>
        </authorList>
    </citation>
    <scope>NUCLEOTIDE SEQUENCE</scope>
    <source>
        <strain evidence="5">MEBiC11861</strain>
    </source>
</reference>
<dbReference type="InterPro" id="IPR001451">
    <property type="entry name" value="Hexapep"/>
</dbReference>
<dbReference type="Pfam" id="PF00132">
    <property type="entry name" value="Hexapep"/>
    <property type="match status" value="1"/>
</dbReference>
<sequence length="204" mass="22515">MGQKKLSPMPSVHETATVRDSELGSWTEVGARTSVIETEMGDYSYVVNDSDIIYATIGKFCSIASHTRINPGNHPSWRASQHHFLYRSEAYDMGPDDAAFFDWRRQHHCTIGHDVWIGHGATILAGVNVGTGAVVAAGAVVSKDVAPYTIVGGVPSKEIKRRVDEKTAEGLIDLAWWDWPHDLLAERMGDFRALSAADFLAKYR</sequence>
<dbReference type="InterPro" id="IPR011004">
    <property type="entry name" value="Trimer_LpxA-like_sf"/>
</dbReference>
<protein>
    <submittedName>
        <fullName evidence="5">Chloramphenicol acetyltransferase</fullName>
    </submittedName>
</protein>
<dbReference type="InterPro" id="IPR018357">
    <property type="entry name" value="Hexapep_transf_CS"/>
</dbReference>
<dbReference type="GO" id="GO:0016746">
    <property type="term" value="F:acyltransferase activity"/>
    <property type="evidence" value="ECO:0007669"/>
    <property type="project" value="UniProtKB-KW"/>
</dbReference>
<dbReference type="InterPro" id="IPR050179">
    <property type="entry name" value="Trans_hexapeptide_repeat"/>
</dbReference>
<dbReference type="EMBL" id="CP102480">
    <property type="protein sequence ID" value="UUX50004.1"/>
    <property type="molecule type" value="Genomic_DNA"/>
</dbReference>
<accession>A0A9J7AUK7</accession>
<keyword evidence="4" id="KW-0012">Acyltransferase</keyword>
<keyword evidence="2" id="KW-0808">Transferase</keyword>
<organism evidence="5 6">
    <name type="scientific">Nisaea acidiphila</name>
    <dbReference type="NCBI Taxonomy" id="1862145"/>
    <lineage>
        <taxon>Bacteria</taxon>
        <taxon>Pseudomonadati</taxon>
        <taxon>Pseudomonadota</taxon>
        <taxon>Alphaproteobacteria</taxon>
        <taxon>Rhodospirillales</taxon>
        <taxon>Thalassobaculaceae</taxon>
        <taxon>Nisaea</taxon>
    </lineage>
</organism>
<proteinExistence type="inferred from homology"/>
<dbReference type="Proteomes" id="UP001060336">
    <property type="component" value="Chromosome"/>
</dbReference>
<keyword evidence="6" id="KW-1185">Reference proteome</keyword>
<evidence type="ECO:0000256" key="3">
    <source>
        <dbReference type="ARBA" id="ARBA00022737"/>
    </source>
</evidence>
<name>A0A9J7AUK7_9PROT</name>
<evidence type="ECO:0000313" key="5">
    <source>
        <dbReference type="EMBL" id="UUX50004.1"/>
    </source>
</evidence>
<dbReference type="PROSITE" id="PS00101">
    <property type="entry name" value="HEXAPEP_TRANSFERASES"/>
    <property type="match status" value="1"/>
</dbReference>